<gene>
    <name evidence="1" type="ORF">CBE74_07965</name>
</gene>
<proteinExistence type="predicted"/>
<reference evidence="1" key="4">
    <citation type="journal article" date="2020" name="Int. J. Syst. Evol. Microbiol.">
        <title>Corynebacterium silvaticum sp. nov., a unique group of NTTB corynebacteria in wild boar and roe deer.</title>
        <authorList>
            <person name="Dangel A."/>
            <person name="Berger A."/>
            <person name="Rau J."/>
            <person name="Eisenberg T."/>
            <person name="Kampfer P."/>
            <person name="Margos G."/>
            <person name="Contzen M."/>
            <person name="Busse H.J."/>
            <person name="Konrad R."/>
            <person name="Peters M."/>
            <person name="Sting R."/>
            <person name="Sing A."/>
        </authorList>
    </citation>
    <scope>NUCLEOTIDE SEQUENCE</scope>
    <source>
        <strain evidence="1">PO100/5</strain>
    </source>
</reference>
<organism evidence="1">
    <name type="scientific">Corynebacterium silvaticum</name>
    <dbReference type="NCBI Taxonomy" id="2320431"/>
    <lineage>
        <taxon>Bacteria</taxon>
        <taxon>Bacillati</taxon>
        <taxon>Actinomycetota</taxon>
        <taxon>Actinomycetes</taxon>
        <taxon>Mycobacteriales</taxon>
        <taxon>Corynebacteriaceae</taxon>
        <taxon>Corynebacterium</taxon>
    </lineage>
</organism>
<dbReference type="AlphaFoldDB" id="A0A7U5K9L7"/>
<evidence type="ECO:0008006" key="2">
    <source>
        <dbReference type="Google" id="ProtNLM"/>
    </source>
</evidence>
<accession>A0A7U5K9L7</accession>
<reference evidence="1" key="2">
    <citation type="submission" date="2017-05" db="EMBL/GenBank/DDBJ databases">
        <authorList>
            <person name="Oliveira G."/>
            <person name="Souza T."/>
            <person name="Jamal S."/>
            <person name="Jaiswal A."/>
            <person name="Lima A."/>
            <person name="Gomide A."/>
            <person name="FIgueiredo H."/>
            <person name="Vasco V."/>
        </authorList>
    </citation>
    <scope>NUCLEOTIDE SEQUENCE</scope>
    <source>
        <strain evidence="1">PO100/5</strain>
    </source>
</reference>
<dbReference type="InterPro" id="IPR007263">
    <property type="entry name" value="DCC1-like"/>
</dbReference>
<dbReference type="OrthoDB" id="9813713at2"/>
<dbReference type="EMBL" id="CP021417">
    <property type="protein sequence ID" value="ARU46420.1"/>
    <property type="molecule type" value="Genomic_DNA"/>
</dbReference>
<sequence length="122" mass="13174">MRAVRLEFYFDRDCGFCEVSAGVLARLCPSTHIIPAVPDSSYVGKNISHSAVSRVNNSWYQGANAIASILENGGRNAGLRCAGRALKNPVVAPFAGIVYRLIAINRHRLGPLVGAEACRLNY</sequence>
<protein>
    <recommendedName>
        <fullName evidence="2">DUF393 domain-containing protein</fullName>
    </recommendedName>
</protein>
<dbReference type="KEGG" id="csil:CBE74_07965"/>
<reference evidence="1" key="1">
    <citation type="journal article" date="2014" name="BMC Vet. Res.">
        <title>First report of Corynebacterium pseudotuberculosis from caseous lymphadenitis lesions in Black Alentejano pig (Sus scrofa domesticus).</title>
        <authorList>
            <person name="Oliveira M."/>
            <person name="Barroco C."/>
            <person name="Mottola C."/>
            <person name="Santos R."/>
            <person name="Lemsaddek A."/>
            <person name="Tavares L."/>
            <person name="Semedo-Lemsaddek T."/>
        </authorList>
    </citation>
    <scope>NUCLEOTIDE SEQUENCE [LARGE SCALE GENOMIC DNA]</scope>
    <source>
        <strain evidence="1">PO100/5</strain>
    </source>
</reference>
<name>A0A7U5K9L7_9CORY</name>
<dbReference type="GO" id="GO:0015035">
    <property type="term" value="F:protein-disulfide reductase activity"/>
    <property type="evidence" value="ECO:0007669"/>
    <property type="project" value="InterPro"/>
</dbReference>
<reference evidence="1" key="5">
    <citation type="journal article" date="2020" name="PLoS ONE">
        <title>Taxonomic classification of strain PO100/5 shows a broader geographic distribution and genetic markers of the recently described Corynebacterium silvaticum.</title>
        <authorList>
            <person name="Viana M.V.C."/>
            <person name="Profeta R."/>
            <person name="da Silva A.L."/>
            <person name="Hurtado R."/>
            <person name="Cerqueira J.C."/>
            <person name="Ribeiro B.F.S."/>
            <person name="Almeida M.O."/>
            <person name="Morais-Rodrigues F."/>
            <person name="Soares S.C."/>
            <person name="Oliveira M."/>
            <person name="Tavares L."/>
            <person name="Figueiredo H."/>
            <person name="Wattam A.R."/>
            <person name="Barh D."/>
            <person name="Ghosh P."/>
            <person name="Silva A."/>
            <person name="Azevedo V."/>
        </authorList>
    </citation>
    <scope>NUCLEOTIDE SEQUENCE</scope>
    <source>
        <strain evidence="1">PO100/5</strain>
    </source>
</reference>
<dbReference type="Pfam" id="PF04134">
    <property type="entry name" value="DCC1-like"/>
    <property type="match status" value="1"/>
</dbReference>
<evidence type="ECO:0000313" key="1">
    <source>
        <dbReference type="EMBL" id="ARU46420.1"/>
    </source>
</evidence>
<reference evidence="1" key="3">
    <citation type="journal article" date="2020" name="Antonie Van Leeuwenhoek">
        <title>Phylogenomic characterisation of a novel corynebacterial species pathogenic to animals.</title>
        <authorList>
            <person name="Moller J."/>
            <person name="Musella L."/>
            <person name="Melnikov V."/>
            <person name="Geissdorfer W."/>
            <person name="Burkovski A."/>
            <person name="Sangal V."/>
        </authorList>
    </citation>
    <scope>NUCLEOTIDE SEQUENCE</scope>
    <source>
        <strain evidence="1">PO100/5</strain>
    </source>
</reference>